<dbReference type="InterPro" id="IPR036770">
    <property type="entry name" value="Ankyrin_rpt-contain_sf"/>
</dbReference>
<dbReference type="Gene3D" id="1.25.40.20">
    <property type="entry name" value="Ankyrin repeat-containing domain"/>
    <property type="match status" value="1"/>
</dbReference>
<dbReference type="SUPFAM" id="SSF48403">
    <property type="entry name" value="Ankyrin repeat"/>
    <property type="match status" value="1"/>
</dbReference>
<dbReference type="AlphaFoldDB" id="W2FX06"/>
<protein>
    <submittedName>
        <fullName evidence="1">Uncharacterized protein</fullName>
    </submittedName>
</protein>
<name>W2FX06_PHYNI</name>
<dbReference type="EMBL" id="KI688898">
    <property type="protein sequence ID" value="ETK75292.1"/>
    <property type="molecule type" value="Genomic_DNA"/>
</dbReference>
<dbReference type="InterPro" id="IPR052050">
    <property type="entry name" value="SecEffector_AnkRepeat"/>
</dbReference>
<proteinExistence type="predicted"/>
<dbReference type="Proteomes" id="UP000053236">
    <property type="component" value="Unassembled WGS sequence"/>
</dbReference>
<dbReference type="Pfam" id="PF12796">
    <property type="entry name" value="Ank_2"/>
    <property type="match status" value="2"/>
</dbReference>
<organism evidence="1">
    <name type="scientific">Phytophthora nicotianae</name>
    <name type="common">Potato buckeye rot agent</name>
    <name type="synonym">Phytophthora parasitica</name>
    <dbReference type="NCBI Taxonomy" id="4792"/>
    <lineage>
        <taxon>Eukaryota</taxon>
        <taxon>Sar</taxon>
        <taxon>Stramenopiles</taxon>
        <taxon>Oomycota</taxon>
        <taxon>Peronosporomycetes</taxon>
        <taxon>Peronosporales</taxon>
        <taxon>Peronosporaceae</taxon>
        <taxon>Phytophthora</taxon>
    </lineage>
</organism>
<gene>
    <name evidence="1" type="ORF">L915_18082</name>
</gene>
<accession>W2FX06</accession>
<reference evidence="1" key="1">
    <citation type="submission" date="2013-11" db="EMBL/GenBank/DDBJ databases">
        <title>The Genome Sequence of Phytophthora parasitica CJ02B3.</title>
        <authorList>
            <consortium name="The Broad Institute Genomics Platform"/>
            <person name="Russ C."/>
            <person name="Tyler B."/>
            <person name="Panabieres F."/>
            <person name="Shan W."/>
            <person name="Tripathy S."/>
            <person name="Grunwald N."/>
            <person name="Machado M."/>
            <person name="Johnson C.S."/>
            <person name="Arredondo F."/>
            <person name="Hong C."/>
            <person name="Coffey M."/>
            <person name="Young S.K."/>
            <person name="Zeng Q."/>
            <person name="Gargeya S."/>
            <person name="Fitzgerald M."/>
            <person name="Abouelleil A."/>
            <person name="Alvarado L."/>
            <person name="Chapman S.B."/>
            <person name="Gainer-Dewar J."/>
            <person name="Goldberg J."/>
            <person name="Griggs A."/>
            <person name="Gujja S."/>
            <person name="Hansen M."/>
            <person name="Howarth C."/>
            <person name="Imamovic A."/>
            <person name="Ireland A."/>
            <person name="Larimer J."/>
            <person name="McCowan C."/>
            <person name="Murphy C."/>
            <person name="Pearson M."/>
            <person name="Poon T.W."/>
            <person name="Priest M."/>
            <person name="Roberts A."/>
            <person name="Saif S."/>
            <person name="Shea T."/>
            <person name="Sykes S."/>
            <person name="Wortman J."/>
            <person name="Nusbaum C."/>
            <person name="Birren B."/>
        </authorList>
    </citation>
    <scope>NUCLEOTIDE SEQUENCE [LARGE SCALE GENOMIC DNA]</scope>
    <source>
        <strain evidence="1">CJ02B3</strain>
    </source>
</reference>
<feature type="non-terminal residue" evidence="1">
    <location>
        <position position="425"/>
    </location>
</feature>
<evidence type="ECO:0000313" key="1">
    <source>
        <dbReference type="EMBL" id="ETK75292.1"/>
    </source>
</evidence>
<dbReference type="InterPro" id="IPR002110">
    <property type="entry name" value="Ankyrin_rpt"/>
</dbReference>
<dbReference type="PANTHER" id="PTHR46586">
    <property type="entry name" value="ANKYRIN REPEAT-CONTAINING PROTEIN"/>
    <property type="match status" value="1"/>
</dbReference>
<sequence length="425" mass="46653">MVHPPDPVTSVTVVCNTNCRVVALPRVLDTISEFLDHSVCWSLPDACGFDFQNGALRLAQRVMIHEAVEAENAESIVAKESNAKNTSKGKSIVPHNVNAALILRKRDDSFFRQRKFTLAMAKAAARGDLRVIKWLVRQFPGCYVTFAVEEAAKNGHLEVLKWLHRPSLDGNLRDPGGGIQLDVFWGSRELFYAGQNGHLHVVEWLQEHTNPTPTHMFFVTLEEAAKNGDLAMVKWLCEVRGEQSSYASVLAASEGHLGVLKWLRGNVFNPTPSASMDDAAANGHLEVLKWMQTNSGYATTAAMNKAAGNGHFAVVKWLHQNRKEGCTTAAMDLAAANGRLEIVQWLHGVRREGCTKAAIDEAATNGYLSVVQLLHQSRKEGCTTRAMDGAASNGYLSVVQWLHQHRKEGCTTAAMDGAARANHLK</sequence>
<dbReference type="PANTHER" id="PTHR46586:SF3">
    <property type="entry name" value="ANKYRIN REPEAT-CONTAINING PROTEIN"/>
    <property type="match status" value="1"/>
</dbReference>
<dbReference type="VEuPathDB" id="FungiDB:PPTG_17197"/>